<keyword evidence="4" id="KW-0548">Nucleotidyltransferase</keyword>
<reference evidence="4" key="1">
    <citation type="journal article" date="2022" name="Int. J. Mol. Sci.">
        <title>Draft Genome of Tanacetum Coccineum: Genomic Comparison of Closely Related Tanacetum-Family Plants.</title>
        <authorList>
            <person name="Yamashiro T."/>
            <person name="Shiraishi A."/>
            <person name="Nakayama K."/>
            <person name="Satake H."/>
        </authorList>
    </citation>
    <scope>NUCLEOTIDE SEQUENCE</scope>
</reference>
<dbReference type="Gene3D" id="3.30.420.10">
    <property type="entry name" value="Ribonuclease H-like superfamily/Ribonuclease H"/>
    <property type="match status" value="1"/>
</dbReference>
<gene>
    <name evidence="4" type="ORF">Tco_0728614</name>
</gene>
<evidence type="ECO:0000259" key="3">
    <source>
        <dbReference type="PROSITE" id="PS50158"/>
    </source>
</evidence>
<keyword evidence="1" id="KW-0479">Metal-binding</keyword>
<evidence type="ECO:0000256" key="1">
    <source>
        <dbReference type="PROSITE-ProRule" id="PRU00047"/>
    </source>
</evidence>
<feature type="region of interest" description="Disordered" evidence="2">
    <location>
        <begin position="98"/>
        <end position="120"/>
    </location>
</feature>
<keyword evidence="4" id="KW-0695">RNA-directed DNA polymerase</keyword>
<dbReference type="InterPro" id="IPR036875">
    <property type="entry name" value="Znf_CCHC_sf"/>
</dbReference>
<evidence type="ECO:0000313" key="4">
    <source>
        <dbReference type="EMBL" id="GJS78733.1"/>
    </source>
</evidence>
<feature type="compositionally biased region" description="Low complexity" evidence="2">
    <location>
        <begin position="38"/>
        <end position="52"/>
    </location>
</feature>
<feature type="compositionally biased region" description="Polar residues" evidence="2">
    <location>
        <begin position="596"/>
        <end position="606"/>
    </location>
</feature>
<dbReference type="PROSITE" id="PS50158">
    <property type="entry name" value="ZF_CCHC"/>
    <property type="match status" value="1"/>
</dbReference>
<keyword evidence="1" id="KW-0863">Zinc-finger</keyword>
<dbReference type="Pfam" id="PF03732">
    <property type="entry name" value="Retrotrans_gag"/>
    <property type="match status" value="1"/>
</dbReference>
<dbReference type="PANTHER" id="PTHR35046:SF9">
    <property type="entry name" value="RNA-DIRECTED DNA POLYMERASE"/>
    <property type="match status" value="1"/>
</dbReference>
<protein>
    <submittedName>
        <fullName evidence="4">Reverse transcriptase domain-containing protein</fullName>
    </submittedName>
</protein>
<comment type="caution">
    <text evidence="4">The sequence shown here is derived from an EMBL/GenBank/DDBJ whole genome shotgun (WGS) entry which is preliminary data.</text>
</comment>
<keyword evidence="5" id="KW-1185">Reference proteome</keyword>
<dbReference type="InterPro" id="IPR001878">
    <property type="entry name" value="Znf_CCHC"/>
</dbReference>
<dbReference type="InterPro" id="IPR036397">
    <property type="entry name" value="RNaseH_sf"/>
</dbReference>
<feature type="region of interest" description="Disordered" evidence="2">
    <location>
        <begin position="348"/>
        <end position="377"/>
    </location>
</feature>
<reference evidence="4" key="2">
    <citation type="submission" date="2022-01" db="EMBL/GenBank/DDBJ databases">
        <authorList>
            <person name="Yamashiro T."/>
            <person name="Shiraishi A."/>
            <person name="Satake H."/>
            <person name="Nakayama K."/>
        </authorList>
    </citation>
    <scope>NUCLEOTIDE SEQUENCE</scope>
</reference>
<feature type="region of interest" description="Disordered" evidence="2">
    <location>
        <begin position="580"/>
        <end position="606"/>
    </location>
</feature>
<keyword evidence="1" id="KW-0862">Zinc</keyword>
<keyword evidence="4" id="KW-0808">Transferase</keyword>
<dbReference type="GO" id="GO:0003964">
    <property type="term" value="F:RNA-directed DNA polymerase activity"/>
    <property type="evidence" value="ECO:0007669"/>
    <property type="project" value="UniProtKB-KW"/>
</dbReference>
<evidence type="ECO:0000313" key="5">
    <source>
        <dbReference type="Proteomes" id="UP001151760"/>
    </source>
</evidence>
<proteinExistence type="predicted"/>
<feature type="region of interest" description="Disordered" evidence="2">
    <location>
        <begin position="27"/>
        <end position="52"/>
    </location>
</feature>
<dbReference type="SUPFAM" id="SSF57756">
    <property type="entry name" value="Retrovirus zinc finger-like domains"/>
    <property type="match status" value="1"/>
</dbReference>
<dbReference type="Gene3D" id="4.10.60.10">
    <property type="entry name" value="Zinc finger, CCHC-type"/>
    <property type="match status" value="1"/>
</dbReference>
<feature type="domain" description="CCHC-type" evidence="3">
    <location>
        <begin position="566"/>
        <end position="581"/>
    </location>
</feature>
<dbReference type="Proteomes" id="UP001151760">
    <property type="component" value="Unassembled WGS sequence"/>
</dbReference>
<dbReference type="EMBL" id="BQNB010010546">
    <property type="protein sequence ID" value="GJS78733.1"/>
    <property type="molecule type" value="Genomic_DNA"/>
</dbReference>
<accession>A0ABQ4YLK7</accession>
<dbReference type="SMART" id="SM00343">
    <property type="entry name" value="ZnF_C2HC"/>
    <property type="match status" value="1"/>
</dbReference>
<dbReference type="Pfam" id="PF00098">
    <property type="entry name" value="zf-CCHC"/>
    <property type="match status" value="1"/>
</dbReference>
<evidence type="ECO:0000256" key="2">
    <source>
        <dbReference type="SAM" id="MobiDB-lite"/>
    </source>
</evidence>
<dbReference type="PANTHER" id="PTHR35046">
    <property type="entry name" value="ZINC KNUCKLE (CCHC-TYPE) FAMILY PROTEIN"/>
    <property type="match status" value="1"/>
</dbReference>
<dbReference type="InterPro" id="IPR012337">
    <property type="entry name" value="RNaseH-like_sf"/>
</dbReference>
<organism evidence="4 5">
    <name type="scientific">Tanacetum coccineum</name>
    <dbReference type="NCBI Taxonomy" id="301880"/>
    <lineage>
        <taxon>Eukaryota</taxon>
        <taxon>Viridiplantae</taxon>
        <taxon>Streptophyta</taxon>
        <taxon>Embryophyta</taxon>
        <taxon>Tracheophyta</taxon>
        <taxon>Spermatophyta</taxon>
        <taxon>Magnoliopsida</taxon>
        <taxon>eudicotyledons</taxon>
        <taxon>Gunneridae</taxon>
        <taxon>Pentapetalae</taxon>
        <taxon>asterids</taxon>
        <taxon>campanulids</taxon>
        <taxon>Asterales</taxon>
        <taxon>Asteraceae</taxon>
        <taxon>Asteroideae</taxon>
        <taxon>Anthemideae</taxon>
        <taxon>Anthemidinae</taxon>
        <taxon>Tanacetum</taxon>
    </lineage>
</organism>
<sequence length="808" mass="89640">MMAARKRVGPLPTHRLAIRHLVDYTSSDHFSSKDSLRDSSSSSSSETSSDSSADALFDYASSRSSFDHSSPTPSSDMRPSHHLCSLVPSIHRSFVAISERQSHDSSSASPSRKRSRSPTASVLLSSPILGALSYARANVLPSPKRIRSLETAMDLEGCLEDSFDPYVPRKAGLGVDFEDESSESSRHKGTDLDMDVDVVRSDGIDIDPEIQAEINECITYADALRDRGIDARMEGAVEVTYETLGDLVQRFHDHTEEISLLLSRAVGSACQEGDKIRFGILGFYDRKRMLRLEACAEEYLLKIVVLFMKTMPNTRSGASRTREEINEQIDHQMAGVLGARTTVKNLEPLMRDGGGQKEVNGKEGNRNEGNGNGNRNGGGNGYNFRGFVSARECTYQDFLKCQPLSFNVTEGVVGVNAFGSRKWKRYSTLQLSSRGLSAAYAISLAELMKLMTEVYCPRNEVQKMETGLWNLVVNGNDLTAYTRRFQELVLLCTRMVLNKEDKVKRFVGGLPDNISGNRQEHKHSWNNEEKGVMLISSLFANTVKVSPCKGRVLGVPAVRIQLGIVCYECGRPGHFKKDCPKLRNQNHGNKTRNKNGNKSGNQTGGNEATTKAYAIVGGGANPDSNVVTEDLPGLPPAGQVKFQIDLVPGAAPVARAPYRLAPAELQEFIHISITKTFLQRIEKPIPHLGELRFCLSKRKMMDLFGCTATGQDMIWVIIDRLTKSAHFLPMQEDDTLENLTRQYLKEVVSRHGVPVSIISDRDGKFTSHFWKTLNKALGPDFTWEREDQMQKKYPRLFPNSAPVAETTS</sequence>
<dbReference type="SUPFAM" id="SSF53098">
    <property type="entry name" value="Ribonuclease H-like"/>
    <property type="match status" value="1"/>
</dbReference>
<dbReference type="InterPro" id="IPR005162">
    <property type="entry name" value="Retrotrans_gag_dom"/>
</dbReference>
<name>A0ABQ4YLK7_9ASTR</name>